<protein>
    <submittedName>
        <fullName evidence="2">Uncharacterized protein</fullName>
    </submittedName>
</protein>
<feature type="region of interest" description="Disordered" evidence="1">
    <location>
        <begin position="82"/>
        <end position="108"/>
    </location>
</feature>
<dbReference type="OrthoDB" id="7052252at2"/>
<accession>A0A1Y0IEH0</accession>
<dbReference type="Proteomes" id="UP000196027">
    <property type="component" value="Chromosome"/>
</dbReference>
<evidence type="ECO:0000256" key="1">
    <source>
        <dbReference type="SAM" id="MobiDB-lite"/>
    </source>
</evidence>
<dbReference type="AlphaFoldDB" id="A0A1Y0IEH0"/>
<evidence type="ECO:0000313" key="3">
    <source>
        <dbReference type="Proteomes" id="UP000196027"/>
    </source>
</evidence>
<evidence type="ECO:0000313" key="2">
    <source>
        <dbReference type="EMBL" id="ARU58927.1"/>
    </source>
</evidence>
<name>A0A1Y0IEH0_9GAMM</name>
<dbReference type="KEGG" id="ome:OLMES_4939"/>
<sequence length="866" mass="98245">MQTRFKVSSPLLRRSSEAIRVYPVDGNPVSLSEYYGEPIPYRDAIMCAFHRLQKVGEFDGQALSDVLLLQILTLPDPADPCASDTVSLQPGPKPPKRSAARPRGYRGTKYRPPKLKDQVVGNLYAAMDNRKLCQHLLALNWMFLASAEREINTILGTNFSWREVWLTPPSDVFLAVWHPMIYSKYAGAGDVGGVFCENFKNELLWWCDTVDPDRMLLLDQLCRDNTLGWCEPVAHLLKKNRFISGNRVVDWCSAIGYLPVVEYHLFMRVLNRFESIPPVAEPRLLERLTRLQADVLEASIQNVLDFLSSGCDQDYLCLGLDIHLEFSPWRTFYGAYSEAPISDTWVTLFKLEYDQSDAGFILPGLWKLCGSTLKLDAYLDALLQSDWPNTVVEAALVFLIQFAAYREAPFAKAWYVKSAIHLEELVQMLGTIEVEYIQGTIADLNVLFSDDKSLGEILVSWKETLCVVQRYRKSPFSPNLLLGRVLWNLARVKNCPEISDTTLITFSKLCKRHDDTNLFAWGMGALADTWPELVAVSINRYTKRLYSCAHNLGCLQWETQRQVVNEWIRIKSPCFKSESTSLKAVANELKHLLPETHSAFLPKAVKAHLTGDRILSDAQLQRHYERITDDWIIVLLSSLTEFIHVHLGRAMTGCLASHKDFLFALKLLPESDGNRTAFRRFLKAYSQGNSDYLWLHPLSQRWIANYPDLEVERWRIGVVISEAIQLDNERSVEVTLTTEQNPLEVLKLGQYVGSCLSLGGICSYSASAVMLDVNKQVVFARDEKGRVLARQLIALTSECKLVAYDVYPSVSEPLKKLFTEYLLSLSRSLTLEITFDADASVDLILASEWWDDGVIDKSCLLTTESV</sequence>
<proteinExistence type="predicted"/>
<keyword evidence="3" id="KW-1185">Reference proteome</keyword>
<reference evidence="2 3" key="1">
    <citation type="submission" date="2017-05" db="EMBL/GenBank/DDBJ databases">
        <title>Genomic insights into alkan degradation activity of Oleiphilus messinensis.</title>
        <authorList>
            <person name="Kozyavkin S.A."/>
            <person name="Slesarev A.I."/>
            <person name="Golyshin P.N."/>
            <person name="Korzhenkov A."/>
            <person name="Golyshina O.N."/>
            <person name="Toshchakov S.V."/>
        </authorList>
    </citation>
    <scope>NUCLEOTIDE SEQUENCE [LARGE SCALE GENOMIC DNA]</scope>
    <source>
        <strain evidence="2 3">ME102</strain>
    </source>
</reference>
<dbReference type="RefSeq" id="WP_087463653.1">
    <property type="nucleotide sequence ID" value="NZ_CP021425.1"/>
</dbReference>
<gene>
    <name evidence="2" type="ORF">OLMES_4939</name>
</gene>
<dbReference type="EMBL" id="CP021425">
    <property type="protein sequence ID" value="ARU58927.1"/>
    <property type="molecule type" value="Genomic_DNA"/>
</dbReference>
<organism evidence="2 3">
    <name type="scientific">Oleiphilus messinensis</name>
    <dbReference type="NCBI Taxonomy" id="141451"/>
    <lineage>
        <taxon>Bacteria</taxon>
        <taxon>Pseudomonadati</taxon>
        <taxon>Pseudomonadota</taxon>
        <taxon>Gammaproteobacteria</taxon>
        <taxon>Oceanospirillales</taxon>
        <taxon>Oleiphilaceae</taxon>
        <taxon>Oleiphilus</taxon>
    </lineage>
</organism>
<feature type="compositionally biased region" description="Basic residues" evidence="1">
    <location>
        <begin position="94"/>
        <end position="108"/>
    </location>
</feature>